<organism evidence="2 3">
    <name type="scientific">Oxynema aestuarii AP17</name>
    <dbReference type="NCBI Taxonomy" id="2064643"/>
    <lineage>
        <taxon>Bacteria</taxon>
        <taxon>Bacillati</taxon>
        <taxon>Cyanobacteriota</taxon>
        <taxon>Cyanophyceae</taxon>
        <taxon>Oscillatoriophycideae</taxon>
        <taxon>Oscillatoriales</taxon>
        <taxon>Oscillatoriaceae</taxon>
        <taxon>Oxynema</taxon>
        <taxon>Oxynema aestuarii</taxon>
    </lineage>
</organism>
<dbReference type="InterPro" id="IPR008538">
    <property type="entry name" value="Uma2"/>
</dbReference>
<dbReference type="Pfam" id="PF05685">
    <property type="entry name" value="Uma2"/>
    <property type="match status" value="1"/>
</dbReference>
<dbReference type="GO" id="GO:0004519">
    <property type="term" value="F:endonuclease activity"/>
    <property type="evidence" value="ECO:0007669"/>
    <property type="project" value="UniProtKB-KW"/>
</dbReference>
<reference evidence="2 3" key="1">
    <citation type="submission" date="2020-04" db="EMBL/GenBank/DDBJ databases">
        <authorList>
            <person name="Basu S."/>
            <person name="Maruthanayagam V."/>
            <person name="Chakraborty S."/>
            <person name="Pramanik A."/>
            <person name="Mukherjee J."/>
            <person name="Brink B."/>
        </authorList>
    </citation>
    <scope>NUCLEOTIDE SEQUENCE [LARGE SCALE GENOMIC DNA]</scope>
    <source>
        <strain evidence="2 3">AP17</strain>
    </source>
</reference>
<dbReference type="RefSeq" id="WP_168571520.1">
    <property type="nucleotide sequence ID" value="NZ_CP051167.1"/>
</dbReference>
<dbReference type="Gene3D" id="3.90.1570.10">
    <property type="entry name" value="tt1808, chain A"/>
    <property type="match status" value="1"/>
</dbReference>
<dbReference type="AlphaFoldDB" id="A0A6H1U3F9"/>
<feature type="domain" description="Putative restriction endonuclease" evidence="1">
    <location>
        <begin position="13"/>
        <end position="173"/>
    </location>
</feature>
<evidence type="ECO:0000259" key="1">
    <source>
        <dbReference type="Pfam" id="PF05685"/>
    </source>
</evidence>
<protein>
    <submittedName>
        <fullName evidence="2">Uma2 family endonuclease</fullName>
    </submittedName>
</protein>
<keyword evidence="2" id="KW-0540">Nuclease</keyword>
<dbReference type="InterPro" id="IPR012296">
    <property type="entry name" value="Nuclease_put_TT1808"/>
</dbReference>
<dbReference type="SUPFAM" id="SSF52980">
    <property type="entry name" value="Restriction endonuclease-like"/>
    <property type="match status" value="1"/>
</dbReference>
<sequence>MIAVTSHDGYITPEEYLELERQSEIKHEYIDGQIYAMAGTTKAHNAISINLAMLFREKLRNSTCQTFMADVKVNVTEKKGVFYPDLVVTCNDDEDMNSYEVKFPKLIVEVLSPSTEQFDRGKKFRYYRTIPSLQEYILVGCQEYLVEVFRRMENNLWILQTYEGLEAIARVESLAIDTPLSEIYGTLDFTKTEPKEEGSDPDR</sequence>
<dbReference type="CDD" id="cd06260">
    <property type="entry name" value="DUF820-like"/>
    <property type="match status" value="1"/>
</dbReference>
<dbReference type="KEGG" id="oxy:HCG48_24515"/>
<keyword evidence="2" id="KW-0378">Hydrolase</keyword>
<gene>
    <name evidence="2" type="ORF">HCG48_24515</name>
</gene>
<proteinExistence type="predicted"/>
<name>A0A6H1U3F9_9CYAN</name>
<dbReference type="InterPro" id="IPR011335">
    <property type="entry name" value="Restrct_endonuc-II-like"/>
</dbReference>
<accession>A0A6H1U3F9</accession>
<dbReference type="PANTHER" id="PTHR36558">
    <property type="entry name" value="GLR1098 PROTEIN"/>
    <property type="match status" value="1"/>
</dbReference>
<dbReference type="EMBL" id="CP051167">
    <property type="protein sequence ID" value="QIZ73374.1"/>
    <property type="molecule type" value="Genomic_DNA"/>
</dbReference>
<keyword evidence="2" id="KW-0255">Endonuclease</keyword>
<dbReference type="Proteomes" id="UP000500857">
    <property type="component" value="Chromosome"/>
</dbReference>
<evidence type="ECO:0000313" key="2">
    <source>
        <dbReference type="EMBL" id="QIZ73374.1"/>
    </source>
</evidence>
<dbReference type="PANTHER" id="PTHR36558:SF1">
    <property type="entry name" value="RESTRICTION ENDONUCLEASE DOMAIN-CONTAINING PROTEIN-RELATED"/>
    <property type="match status" value="1"/>
</dbReference>
<keyword evidence="3" id="KW-1185">Reference proteome</keyword>
<evidence type="ECO:0000313" key="3">
    <source>
        <dbReference type="Proteomes" id="UP000500857"/>
    </source>
</evidence>